<protein>
    <submittedName>
        <fullName evidence="1">Uncharacterized protein</fullName>
    </submittedName>
</protein>
<evidence type="ECO:0000313" key="1">
    <source>
        <dbReference type="EMBL" id="KAI9912967.1"/>
    </source>
</evidence>
<organism evidence="1 2">
    <name type="scientific">Peronosclerospora sorghi</name>
    <dbReference type="NCBI Taxonomy" id="230839"/>
    <lineage>
        <taxon>Eukaryota</taxon>
        <taxon>Sar</taxon>
        <taxon>Stramenopiles</taxon>
        <taxon>Oomycota</taxon>
        <taxon>Peronosporomycetes</taxon>
        <taxon>Peronosporales</taxon>
        <taxon>Peronosporaceae</taxon>
        <taxon>Peronosclerospora</taxon>
    </lineage>
</organism>
<name>A0ACC0W2J4_9STRA</name>
<evidence type="ECO:0000313" key="2">
    <source>
        <dbReference type="Proteomes" id="UP001163321"/>
    </source>
</evidence>
<reference evidence="1 2" key="1">
    <citation type="journal article" date="2022" name="bioRxiv">
        <title>The genome of the oomycete Peronosclerospora sorghi, a cosmopolitan pathogen of maize and sorghum, is inflated with dispersed pseudogenes.</title>
        <authorList>
            <person name="Fletcher K."/>
            <person name="Martin F."/>
            <person name="Isakeit T."/>
            <person name="Cavanaugh K."/>
            <person name="Magill C."/>
            <person name="Michelmore R."/>
        </authorList>
    </citation>
    <scope>NUCLEOTIDE SEQUENCE [LARGE SCALE GENOMIC DNA]</scope>
    <source>
        <strain evidence="1">P6</strain>
    </source>
</reference>
<comment type="caution">
    <text evidence="1">The sequence shown here is derived from an EMBL/GenBank/DDBJ whole genome shotgun (WGS) entry which is preliminary data.</text>
</comment>
<sequence>MAVHDLILSLCEATIQSYTMGCLMASMPNVRLPLEHLEALVVLWDGVQDFGVAMCHPRALMQYAKGPQGLDSSNPKVRSADILAKRHVLAAPSALLPILNLESWKPALAETVKAAFDKAGYDPAKAQASVKRRVKDQEDAATSRDDAAALFGRGDVSSHVTKELLDK</sequence>
<gene>
    <name evidence="1" type="ORF">PsorP6_005031</name>
</gene>
<keyword evidence="2" id="KW-1185">Reference proteome</keyword>
<dbReference type="Proteomes" id="UP001163321">
    <property type="component" value="Chromosome 4"/>
</dbReference>
<accession>A0ACC0W2J4</accession>
<proteinExistence type="predicted"/>
<dbReference type="EMBL" id="CM047583">
    <property type="protein sequence ID" value="KAI9912967.1"/>
    <property type="molecule type" value="Genomic_DNA"/>
</dbReference>